<evidence type="ECO:0000256" key="3">
    <source>
        <dbReference type="ARBA" id="ARBA00008099"/>
    </source>
</evidence>
<dbReference type="Pfam" id="PF00790">
    <property type="entry name" value="VHS"/>
    <property type="match status" value="1"/>
</dbReference>
<dbReference type="SUPFAM" id="SSF48464">
    <property type="entry name" value="ENTH/VHS domain"/>
    <property type="match status" value="1"/>
</dbReference>
<dbReference type="Pfam" id="PF02883">
    <property type="entry name" value="Alpha_adaptinC2"/>
    <property type="match status" value="1"/>
</dbReference>
<dbReference type="InterPro" id="IPR013041">
    <property type="entry name" value="Clathrin_app_Ig-like_sf"/>
</dbReference>
<dbReference type="CDD" id="cd14239">
    <property type="entry name" value="GAT_GGA1_GGA2"/>
    <property type="match status" value="1"/>
</dbReference>
<dbReference type="InterPro" id="IPR002014">
    <property type="entry name" value="VHS_dom"/>
</dbReference>
<feature type="domain" description="GAE" evidence="12">
    <location>
        <begin position="490"/>
        <end position="611"/>
    </location>
</feature>
<evidence type="ECO:0000256" key="8">
    <source>
        <dbReference type="ARBA" id="ARBA00023034"/>
    </source>
</evidence>
<sequence length="619" mass="68830">MELQDLAATGAMGNALESWLNKATDPTNDDENWESIKGFYEEINKQPDGPQVALRLLAHKIQSPQEKESLQALTVLEACMNNCGKRFHNEATKFRFLNELIKVLSPKYLGTWSTDNVKSKIIEILYSWTMWLPEEVKLHEAYSMLKKQGIIKKDPKLSQSIIVPPPPPRTTCSIFDDDDKSKLLARLLKSNHPDDLQAANRLIKSTIKEDQEKKEKVAKRIAVVEEVENNCKLLNEMLISYKKCNISESDRQIIKGLYDRCEKLRPTLFRLASDTVDDDQALAEILQANDKLTVAINTYQEVVGREELNGNNLNDNSKTKDPPSPCGIKSYHLIDLSSVESTFSNTTGQTASNPYSTTEEHVTSASFLDEDLMSLGLNDPLALPPLQRIPGSESFDLDLNIEQKKLTAGSGSCIRLDPFETSRTSLLHCSEISFTQQNKSPLLQSRSCYTLDHSLLSSSSQKQAGTSSCALSTDIVLSDIFVSLDSVKPSNIQPITAYDKNGFRVMLHLAKDPPPGRPDVLVIVISMLSTSPFPVKNILFQAAVPKAMTIKLLPASGSELPGFNPVLPPSVISQIMLLANPKKEIIRLRYKLNFTQGSTVFSELGEVDQFPEMSSQANI</sequence>
<evidence type="ECO:0000256" key="5">
    <source>
        <dbReference type="ARBA" id="ARBA00022753"/>
    </source>
</evidence>
<reference evidence="14" key="2">
    <citation type="submission" date="2025-08" db="UniProtKB">
        <authorList>
            <consortium name="Ensembl"/>
        </authorList>
    </citation>
    <scope>IDENTIFICATION</scope>
</reference>
<name>A0A8C4SL91_ERPCA</name>
<feature type="domain" description="GAT" evidence="13">
    <location>
        <begin position="177"/>
        <end position="304"/>
    </location>
</feature>
<evidence type="ECO:0000313" key="15">
    <source>
        <dbReference type="Proteomes" id="UP000694620"/>
    </source>
</evidence>
<evidence type="ECO:0000256" key="1">
    <source>
        <dbReference type="ARBA" id="ARBA00004150"/>
    </source>
</evidence>
<evidence type="ECO:0000259" key="11">
    <source>
        <dbReference type="PROSITE" id="PS50179"/>
    </source>
</evidence>
<gene>
    <name evidence="14" type="primary">GGA2</name>
</gene>
<dbReference type="InterPro" id="IPR038425">
    <property type="entry name" value="GAT_sf"/>
</dbReference>
<dbReference type="Gene3D" id="1.20.5.170">
    <property type="match status" value="1"/>
</dbReference>
<keyword evidence="15" id="KW-1185">Reference proteome</keyword>
<evidence type="ECO:0000259" key="13">
    <source>
        <dbReference type="PROSITE" id="PS50909"/>
    </source>
</evidence>
<dbReference type="Gene3D" id="1.20.58.160">
    <property type="match status" value="1"/>
</dbReference>
<feature type="region of interest" description="Disordered" evidence="10">
    <location>
        <begin position="307"/>
        <end position="326"/>
    </location>
</feature>
<dbReference type="Gene3D" id="1.25.40.90">
    <property type="match status" value="1"/>
</dbReference>
<dbReference type="InterPro" id="IPR004152">
    <property type="entry name" value="GAT_dom"/>
</dbReference>
<dbReference type="InterPro" id="IPR008152">
    <property type="entry name" value="Clathrin_a/b/g-adaptin_app_Ig"/>
</dbReference>
<dbReference type="GO" id="GO:0031901">
    <property type="term" value="C:early endosome membrane"/>
    <property type="evidence" value="ECO:0007669"/>
    <property type="project" value="UniProtKB-SubCell"/>
</dbReference>
<dbReference type="FunFam" id="2.60.40.1230:FF:000001">
    <property type="entry name" value="ADP-ribosylation factor-binding protein GGA1 isoform 1"/>
    <property type="match status" value="1"/>
</dbReference>
<proteinExistence type="inferred from homology"/>
<keyword evidence="6" id="KW-0832">Ubl conjugation</keyword>
<keyword evidence="4" id="KW-0813">Transport</keyword>
<dbReference type="GO" id="GO:0005802">
    <property type="term" value="C:trans-Golgi network"/>
    <property type="evidence" value="ECO:0007669"/>
    <property type="project" value="InterPro"/>
</dbReference>
<dbReference type="GeneTree" id="ENSGT00940000159613"/>
<keyword evidence="5" id="KW-0967">Endosome</keyword>
<dbReference type="PANTHER" id="PTHR45905">
    <property type="entry name" value="GOLGI-LOCALIZED, GAMMA-ADAPTIN EAR CONTAINING, ARF BINDING PROTEIN"/>
    <property type="match status" value="1"/>
</dbReference>
<evidence type="ECO:0000259" key="12">
    <source>
        <dbReference type="PROSITE" id="PS50180"/>
    </source>
</evidence>
<evidence type="ECO:0000313" key="14">
    <source>
        <dbReference type="Ensembl" id="ENSECRP00000018145.1"/>
    </source>
</evidence>
<dbReference type="InterPro" id="IPR008942">
    <property type="entry name" value="ENTH_VHS"/>
</dbReference>
<dbReference type="PROSITE" id="PS50179">
    <property type="entry name" value="VHS"/>
    <property type="match status" value="1"/>
</dbReference>
<dbReference type="Proteomes" id="UP000694620">
    <property type="component" value="Chromosome 11"/>
</dbReference>
<dbReference type="SMART" id="SM00809">
    <property type="entry name" value="Alpha_adaptinC2"/>
    <property type="match status" value="1"/>
</dbReference>
<accession>A0A8C4SL91</accession>
<dbReference type="GO" id="GO:0031267">
    <property type="term" value="F:small GTPase binding"/>
    <property type="evidence" value="ECO:0007669"/>
    <property type="project" value="InterPro"/>
</dbReference>
<dbReference type="PROSITE" id="PS50909">
    <property type="entry name" value="GAT"/>
    <property type="match status" value="1"/>
</dbReference>
<evidence type="ECO:0000256" key="7">
    <source>
        <dbReference type="ARBA" id="ARBA00022927"/>
    </source>
</evidence>
<dbReference type="FunFam" id="1.25.40.90:FF:000011">
    <property type="entry name" value="ADP-ribosylation factor-binding protein GGA3 isoform X1"/>
    <property type="match status" value="1"/>
</dbReference>
<dbReference type="PROSITE" id="PS50180">
    <property type="entry name" value="GAE"/>
    <property type="match status" value="1"/>
</dbReference>
<dbReference type="SMART" id="SM00288">
    <property type="entry name" value="VHS"/>
    <property type="match status" value="1"/>
</dbReference>
<dbReference type="Ensembl" id="ENSECRT00000018512.1">
    <property type="protein sequence ID" value="ENSECRP00000018145.1"/>
    <property type="gene ID" value="ENSECRG00000012131.1"/>
</dbReference>
<dbReference type="GO" id="GO:0006893">
    <property type="term" value="P:Golgi to plasma membrane transport"/>
    <property type="evidence" value="ECO:0007669"/>
    <property type="project" value="TreeGrafter"/>
</dbReference>
<dbReference type="Pfam" id="PF03127">
    <property type="entry name" value="GAT"/>
    <property type="match status" value="1"/>
</dbReference>
<evidence type="ECO:0000256" key="10">
    <source>
        <dbReference type="SAM" id="MobiDB-lite"/>
    </source>
</evidence>
<dbReference type="InterPro" id="IPR027422">
    <property type="entry name" value="GGA1-3"/>
</dbReference>
<keyword evidence="9" id="KW-0472">Membrane</keyword>
<dbReference type="GO" id="GO:0006886">
    <property type="term" value="P:intracellular protein transport"/>
    <property type="evidence" value="ECO:0007669"/>
    <property type="project" value="InterPro"/>
</dbReference>
<evidence type="ECO:0000256" key="2">
    <source>
        <dbReference type="ARBA" id="ARBA00004220"/>
    </source>
</evidence>
<dbReference type="AlphaFoldDB" id="A0A8C4SL91"/>
<dbReference type="InterPro" id="IPR008153">
    <property type="entry name" value="GAE_dom"/>
</dbReference>
<dbReference type="PANTHER" id="PTHR45905:SF6">
    <property type="entry name" value="ADP-RIBOSYLATION FACTOR-BINDING PROTEIN GGA3"/>
    <property type="match status" value="1"/>
</dbReference>
<dbReference type="Pfam" id="PF18308">
    <property type="entry name" value="GGA_N-GAT"/>
    <property type="match status" value="1"/>
</dbReference>
<dbReference type="Gene3D" id="2.60.40.1230">
    <property type="match status" value="1"/>
</dbReference>
<feature type="domain" description="VHS" evidence="11">
    <location>
        <begin position="23"/>
        <end position="153"/>
    </location>
</feature>
<evidence type="ECO:0000256" key="4">
    <source>
        <dbReference type="ARBA" id="ARBA00022448"/>
    </source>
</evidence>
<keyword evidence="7" id="KW-0653">Protein transport</keyword>
<dbReference type="GO" id="GO:0034394">
    <property type="term" value="P:protein localization to cell surface"/>
    <property type="evidence" value="ECO:0007669"/>
    <property type="project" value="TreeGrafter"/>
</dbReference>
<dbReference type="OrthoDB" id="447025at2759"/>
<comment type="similarity">
    <text evidence="3">Belongs to the GGA protein family.</text>
</comment>
<evidence type="ECO:0000256" key="9">
    <source>
        <dbReference type="ARBA" id="ARBA00023136"/>
    </source>
</evidence>
<reference evidence="14" key="3">
    <citation type="submission" date="2025-09" db="UniProtKB">
        <authorList>
            <consortium name="Ensembl"/>
        </authorList>
    </citation>
    <scope>IDENTIFICATION</scope>
</reference>
<dbReference type="GO" id="GO:0043130">
    <property type="term" value="F:ubiquitin binding"/>
    <property type="evidence" value="ECO:0007669"/>
    <property type="project" value="InterPro"/>
</dbReference>
<dbReference type="SUPFAM" id="SSF49348">
    <property type="entry name" value="Clathrin adaptor appendage domain"/>
    <property type="match status" value="1"/>
</dbReference>
<reference evidence="14" key="1">
    <citation type="submission" date="2021-06" db="EMBL/GenBank/DDBJ databases">
        <authorList>
            <consortium name="Wellcome Sanger Institute Data Sharing"/>
        </authorList>
    </citation>
    <scope>NUCLEOTIDE SEQUENCE [LARGE SCALE GENOMIC DNA]</scope>
</reference>
<dbReference type="SUPFAM" id="SSF89009">
    <property type="entry name" value="GAT-like domain"/>
    <property type="match status" value="1"/>
</dbReference>
<dbReference type="GO" id="GO:0035091">
    <property type="term" value="F:phosphatidylinositol binding"/>
    <property type="evidence" value="ECO:0007669"/>
    <property type="project" value="InterPro"/>
</dbReference>
<dbReference type="InterPro" id="IPR041198">
    <property type="entry name" value="GGA_N-GAT"/>
</dbReference>
<dbReference type="FunFam" id="1.20.5.170:FF:000023">
    <property type="entry name" value="ADP-ribosylation factor-binding protein GGA3 isoform X1"/>
    <property type="match status" value="1"/>
</dbReference>
<protein>
    <submittedName>
        <fullName evidence="14">Golgi associated, gamma adaptin ear containing, ARF binding protein 2</fullName>
    </submittedName>
</protein>
<organism evidence="14 15">
    <name type="scientific">Erpetoichthys calabaricus</name>
    <name type="common">Rope fish</name>
    <name type="synonym">Calamoichthys calabaricus</name>
    <dbReference type="NCBI Taxonomy" id="27687"/>
    <lineage>
        <taxon>Eukaryota</taxon>
        <taxon>Metazoa</taxon>
        <taxon>Chordata</taxon>
        <taxon>Craniata</taxon>
        <taxon>Vertebrata</taxon>
        <taxon>Euteleostomi</taxon>
        <taxon>Actinopterygii</taxon>
        <taxon>Polypteriformes</taxon>
        <taxon>Polypteridae</taxon>
        <taxon>Erpetoichthys</taxon>
    </lineage>
</organism>
<evidence type="ECO:0000256" key="6">
    <source>
        <dbReference type="ARBA" id="ARBA00022843"/>
    </source>
</evidence>
<keyword evidence="8" id="KW-0333">Golgi apparatus</keyword>
<comment type="subcellular location">
    <subcellularLocation>
        <location evidence="2">Early endosome membrane</location>
        <topology evidence="2">Peripheral membrane protein</topology>
    </subcellularLocation>
    <subcellularLocation>
        <location evidence="1">Golgi apparatus</location>
        <location evidence="1">trans-Golgi network membrane</location>
        <topology evidence="1">Peripheral membrane protein</topology>
    </subcellularLocation>
</comment>